<dbReference type="Pfam" id="PF05175">
    <property type="entry name" value="MTS"/>
    <property type="match status" value="1"/>
</dbReference>
<dbReference type="InterPro" id="IPR029063">
    <property type="entry name" value="SAM-dependent_MTases_sf"/>
</dbReference>
<dbReference type="AlphaFoldDB" id="A0A267H7Q2"/>
<dbReference type="STRING" id="282301.A0A267H7Q2"/>
<protein>
    <recommendedName>
        <fullName evidence="1">Methyltransferase small domain-containing protein</fullName>
    </recommendedName>
</protein>
<organism evidence="2 3">
    <name type="scientific">Macrostomum lignano</name>
    <dbReference type="NCBI Taxonomy" id="282301"/>
    <lineage>
        <taxon>Eukaryota</taxon>
        <taxon>Metazoa</taxon>
        <taxon>Spiralia</taxon>
        <taxon>Lophotrochozoa</taxon>
        <taxon>Platyhelminthes</taxon>
        <taxon>Rhabditophora</taxon>
        <taxon>Macrostomorpha</taxon>
        <taxon>Macrostomida</taxon>
        <taxon>Macrostomidae</taxon>
        <taxon>Macrostomum</taxon>
    </lineage>
</organism>
<dbReference type="PANTHER" id="PTHR47739:SF1">
    <property type="entry name" value="TRNA1(VAL) (ADENINE(37)-N6)-METHYLTRANSFERASE"/>
    <property type="match status" value="1"/>
</dbReference>
<dbReference type="Proteomes" id="UP000215902">
    <property type="component" value="Unassembled WGS sequence"/>
</dbReference>
<proteinExistence type="predicted"/>
<dbReference type="Gene3D" id="3.40.50.150">
    <property type="entry name" value="Vaccinia Virus protein VP39"/>
    <property type="match status" value="1"/>
</dbReference>
<accession>A0A267H7Q2</accession>
<dbReference type="CDD" id="cd02440">
    <property type="entry name" value="AdoMet_MTases"/>
    <property type="match status" value="1"/>
</dbReference>
<evidence type="ECO:0000259" key="1">
    <source>
        <dbReference type="Pfam" id="PF05175"/>
    </source>
</evidence>
<evidence type="ECO:0000313" key="2">
    <source>
        <dbReference type="EMBL" id="PAA93589.1"/>
    </source>
</evidence>
<dbReference type="SUPFAM" id="SSF53335">
    <property type="entry name" value="S-adenosyl-L-methionine-dependent methyltransferases"/>
    <property type="match status" value="1"/>
</dbReference>
<keyword evidence="3" id="KW-1185">Reference proteome</keyword>
<feature type="domain" description="Methyltransferase small" evidence="1">
    <location>
        <begin position="47"/>
        <end position="213"/>
    </location>
</feature>
<name>A0A267H7Q2_9PLAT</name>
<reference evidence="2 3" key="1">
    <citation type="submission" date="2017-06" db="EMBL/GenBank/DDBJ databases">
        <title>A platform for efficient transgenesis in Macrostomum lignano, a flatworm model organism for stem cell research.</title>
        <authorList>
            <person name="Berezikov E."/>
        </authorList>
    </citation>
    <scope>NUCLEOTIDE SEQUENCE [LARGE SCALE GENOMIC DNA]</scope>
    <source>
        <strain evidence="2">DV1</strain>
        <tissue evidence="2">Whole organism</tissue>
    </source>
</reference>
<dbReference type="InterPro" id="IPR050210">
    <property type="entry name" value="tRNA_Adenine-N(6)_MTase"/>
</dbReference>
<dbReference type="InterPro" id="IPR007848">
    <property type="entry name" value="Small_mtfrase_dom"/>
</dbReference>
<dbReference type="GO" id="GO:0008168">
    <property type="term" value="F:methyltransferase activity"/>
    <property type="evidence" value="ECO:0007669"/>
    <property type="project" value="InterPro"/>
</dbReference>
<evidence type="ECO:0000313" key="3">
    <source>
        <dbReference type="Proteomes" id="UP000215902"/>
    </source>
</evidence>
<feature type="non-terminal residue" evidence="2">
    <location>
        <position position="1"/>
    </location>
</feature>
<dbReference type="PANTHER" id="PTHR47739">
    <property type="entry name" value="TRNA1(VAL) (ADENINE(37)-N6)-METHYLTRANSFERASE"/>
    <property type="match status" value="1"/>
</dbReference>
<dbReference type="EMBL" id="NIVC01000024">
    <property type="protein sequence ID" value="PAA93589.1"/>
    <property type="molecule type" value="Genomic_DNA"/>
</dbReference>
<sequence>AKMESRAKEFWKPEWKIKDEFTQRTNEKIDQNETMNSTDTVILEGREFAVHPGVFSPSIFIGSKFLCNKLCEFLPDSGTFLEIGSGCGCVAVLVAQNRPRLRIFAVDISQSALENTLENLKRHRLTDRVKVTQSDVMDAFVDAGEVEKFDCVFWNYPFHHTDKSIGQLTMTERAIRDPNYACLHKLFDQASQLVSPGGKVLIGFSIKMGIVEALVAIARHYGWQTQEKANGLDFEGEKTSMAIFECVRFNDA</sequence>
<gene>
    <name evidence="2" type="ORF">BOX15_Mlig004266g1</name>
</gene>
<comment type="caution">
    <text evidence="2">The sequence shown here is derived from an EMBL/GenBank/DDBJ whole genome shotgun (WGS) entry which is preliminary data.</text>
</comment>
<dbReference type="OrthoDB" id="194386at2759"/>